<keyword evidence="4 10" id="KW-0436">Ligase</keyword>
<dbReference type="InterPro" id="IPR033910">
    <property type="entry name" value="GluRS_core"/>
</dbReference>
<reference evidence="13" key="1">
    <citation type="submission" date="2020-12" db="EMBL/GenBank/DDBJ databases">
        <authorList>
            <person name="Iha C."/>
        </authorList>
    </citation>
    <scope>NUCLEOTIDE SEQUENCE</scope>
</reference>
<feature type="domain" description="Aminoacyl-tRNA synthetase class I anticodon-binding" evidence="12">
    <location>
        <begin position="365"/>
        <end position="501"/>
    </location>
</feature>
<proteinExistence type="inferred from homology"/>
<dbReference type="CDD" id="cd00808">
    <property type="entry name" value="GluRS_core"/>
    <property type="match status" value="1"/>
</dbReference>
<dbReference type="EC" id="6.1.1.17" evidence="3"/>
<dbReference type="HAMAP" id="MF_00022">
    <property type="entry name" value="Glu_tRNA_synth_type1"/>
    <property type="match status" value="1"/>
</dbReference>
<dbReference type="GO" id="GO:0004818">
    <property type="term" value="F:glutamate-tRNA ligase activity"/>
    <property type="evidence" value="ECO:0007669"/>
    <property type="project" value="UniProtKB-EC"/>
</dbReference>
<dbReference type="InterPro" id="IPR049940">
    <property type="entry name" value="GluQ/Sye"/>
</dbReference>
<dbReference type="SUPFAM" id="SSF48163">
    <property type="entry name" value="An anticodon-binding domain of class I aminoacyl-tRNA synthetases"/>
    <property type="match status" value="1"/>
</dbReference>
<keyword evidence="8 10" id="KW-0030">Aminoacyl-tRNA synthetase</keyword>
<dbReference type="Proteomes" id="UP000708148">
    <property type="component" value="Unassembled WGS sequence"/>
</dbReference>
<protein>
    <recommendedName>
        <fullName evidence="3">glutamate--tRNA ligase</fullName>
        <ecNumber evidence="3">6.1.1.17</ecNumber>
    </recommendedName>
    <alternativeName>
        <fullName evidence="9">Glutamyl-tRNA synthetase</fullName>
    </alternativeName>
</protein>
<dbReference type="PANTHER" id="PTHR43311:SF2">
    <property type="entry name" value="GLUTAMATE--TRNA LIGASE, MITOCHONDRIAL-RELATED"/>
    <property type="match status" value="1"/>
</dbReference>
<evidence type="ECO:0000259" key="11">
    <source>
        <dbReference type="Pfam" id="PF00749"/>
    </source>
</evidence>
<sequence length="527" mass="58368">ALVCSCGVVGAASTVGAPASQMHGAAQDAPVKVRFAPSPTGNLHVGGARTALFNWLYAKNRGGKMVLRVEDTDKARSTKESEEAMYRELRWLGLMWDEGPDVGGPNGPYRQSERTDIYMKYVNQLVAEDAAYPCFCTDEDLNKMKRKAEELKLPPIYRGPWASADKEKVQEWMDRGEPYCYRFRVPKEEVVTIHDAVRGQVSWNTNTLGDFVIMRSNGLPVYNFCVAIDDALMGITDVVRAEEHLPNTLRQVLIYRALGFPEPQFAHVSLILAPDKSKLSKRHGATSVGEFRDQGFLPMAMVNYLSLLGWNDGTEQEIYTLEELQDKFSIDRITKSGAVFDKTKLAWMNGQHLRTMPTDEVRPLLIDVWQTSGLLKGSDGTFIDRAVELVKDSLELVKDGDAKLRALLSYPLEETVNSSKAQKILEDGFKEVAMAVVAAYDDGSLQGALEDNAAGFSPWVKKTGKELDRKGKRLFMPLRIALTGSMQGPDIGKLLAMLGSESGEVAERSTIVSLGERMGALRSWLSA</sequence>
<dbReference type="GO" id="GO:0005524">
    <property type="term" value="F:ATP binding"/>
    <property type="evidence" value="ECO:0007669"/>
    <property type="project" value="UniProtKB-KW"/>
</dbReference>
<dbReference type="Gene3D" id="3.40.50.620">
    <property type="entry name" value="HUPs"/>
    <property type="match status" value="1"/>
</dbReference>
<dbReference type="GO" id="GO:0006424">
    <property type="term" value="P:glutamyl-tRNA aminoacylation"/>
    <property type="evidence" value="ECO:0007669"/>
    <property type="project" value="InterPro"/>
</dbReference>
<dbReference type="Gene3D" id="1.10.10.350">
    <property type="match status" value="1"/>
</dbReference>
<evidence type="ECO:0000256" key="7">
    <source>
        <dbReference type="ARBA" id="ARBA00022917"/>
    </source>
</evidence>
<evidence type="ECO:0000313" key="14">
    <source>
        <dbReference type="Proteomes" id="UP000708148"/>
    </source>
</evidence>
<name>A0A8S1ILS5_9CHLO</name>
<dbReference type="PANTHER" id="PTHR43311">
    <property type="entry name" value="GLUTAMATE--TRNA LIGASE"/>
    <property type="match status" value="1"/>
</dbReference>
<dbReference type="Pfam" id="PF19269">
    <property type="entry name" value="Anticodon_2"/>
    <property type="match status" value="1"/>
</dbReference>
<dbReference type="SUPFAM" id="SSF52374">
    <property type="entry name" value="Nucleotidylyl transferase"/>
    <property type="match status" value="1"/>
</dbReference>
<comment type="similarity">
    <text evidence="2">Belongs to the class-I aminoacyl-tRNA synthetase family. Glutamate--tRNA ligase type 1 subfamily.</text>
</comment>
<evidence type="ECO:0000256" key="1">
    <source>
        <dbReference type="ARBA" id="ARBA00004173"/>
    </source>
</evidence>
<dbReference type="GO" id="GO:0008270">
    <property type="term" value="F:zinc ion binding"/>
    <property type="evidence" value="ECO:0007669"/>
    <property type="project" value="InterPro"/>
</dbReference>
<accession>A0A8S1ILS5</accession>
<dbReference type="InterPro" id="IPR001412">
    <property type="entry name" value="aa-tRNA-synth_I_CS"/>
</dbReference>
<dbReference type="EMBL" id="CAJHUC010000370">
    <property type="protein sequence ID" value="CAD7695641.1"/>
    <property type="molecule type" value="Genomic_DNA"/>
</dbReference>
<dbReference type="PROSITE" id="PS00178">
    <property type="entry name" value="AA_TRNA_LIGASE_I"/>
    <property type="match status" value="1"/>
</dbReference>
<evidence type="ECO:0000256" key="8">
    <source>
        <dbReference type="ARBA" id="ARBA00023146"/>
    </source>
</evidence>
<evidence type="ECO:0000256" key="3">
    <source>
        <dbReference type="ARBA" id="ARBA00012835"/>
    </source>
</evidence>
<dbReference type="InterPro" id="IPR000924">
    <property type="entry name" value="Glu/Gln-tRNA-synth"/>
</dbReference>
<dbReference type="InterPro" id="IPR020058">
    <property type="entry name" value="Glu/Gln-tRNA-synth_Ib_cat-dom"/>
</dbReference>
<feature type="domain" description="Glutamyl/glutaminyl-tRNA synthetase class Ib catalytic" evidence="11">
    <location>
        <begin position="31"/>
        <end position="347"/>
    </location>
</feature>
<comment type="caution">
    <text evidence="13">The sequence shown here is derived from an EMBL/GenBank/DDBJ whole genome shotgun (WGS) entry which is preliminary data.</text>
</comment>
<dbReference type="InterPro" id="IPR014729">
    <property type="entry name" value="Rossmann-like_a/b/a_fold"/>
</dbReference>
<dbReference type="InterPro" id="IPR004527">
    <property type="entry name" value="Glu-tRNA-ligase_bac/mito"/>
</dbReference>
<dbReference type="GO" id="GO:0048608">
    <property type="term" value="P:reproductive structure development"/>
    <property type="evidence" value="ECO:0007669"/>
    <property type="project" value="UniProtKB-ARBA"/>
</dbReference>
<dbReference type="InterPro" id="IPR008925">
    <property type="entry name" value="aa_tRNA-synth_I_cd-bd_sf"/>
</dbReference>
<keyword evidence="7 10" id="KW-0648">Protein biosynthesis</keyword>
<evidence type="ECO:0000256" key="5">
    <source>
        <dbReference type="ARBA" id="ARBA00022741"/>
    </source>
</evidence>
<evidence type="ECO:0000259" key="12">
    <source>
        <dbReference type="Pfam" id="PF19269"/>
    </source>
</evidence>
<keyword evidence="5 10" id="KW-0547">Nucleotide-binding</keyword>
<keyword evidence="6 10" id="KW-0067">ATP-binding</keyword>
<dbReference type="PRINTS" id="PR00987">
    <property type="entry name" value="TRNASYNTHGLU"/>
</dbReference>
<dbReference type="InterPro" id="IPR045462">
    <property type="entry name" value="aa-tRNA-synth_I_cd-bd"/>
</dbReference>
<evidence type="ECO:0000256" key="4">
    <source>
        <dbReference type="ARBA" id="ARBA00022598"/>
    </source>
</evidence>
<dbReference type="InterPro" id="IPR020751">
    <property type="entry name" value="aa-tRNA-synth_I_codon-bd_sub2"/>
</dbReference>
<evidence type="ECO:0000256" key="9">
    <source>
        <dbReference type="ARBA" id="ARBA00030865"/>
    </source>
</evidence>
<keyword evidence="14" id="KW-1185">Reference proteome</keyword>
<dbReference type="GO" id="GO:0000049">
    <property type="term" value="F:tRNA binding"/>
    <property type="evidence" value="ECO:0007669"/>
    <property type="project" value="InterPro"/>
</dbReference>
<evidence type="ECO:0000256" key="6">
    <source>
        <dbReference type="ARBA" id="ARBA00022840"/>
    </source>
</evidence>
<dbReference type="GO" id="GO:0005739">
    <property type="term" value="C:mitochondrion"/>
    <property type="evidence" value="ECO:0007669"/>
    <property type="project" value="UniProtKB-SubCell"/>
</dbReference>
<dbReference type="GO" id="GO:0009791">
    <property type="term" value="P:post-embryonic development"/>
    <property type="evidence" value="ECO:0007669"/>
    <property type="project" value="UniProtKB-ARBA"/>
</dbReference>
<dbReference type="OrthoDB" id="428822at2759"/>
<feature type="non-terminal residue" evidence="13">
    <location>
        <position position="527"/>
    </location>
</feature>
<dbReference type="FunFam" id="3.40.50.620:FF:000045">
    <property type="entry name" value="Glutamate--tRNA ligase, mitochondrial"/>
    <property type="match status" value="1"/>
</dbReference>
<dbReference type="NCBIfam" id="TIGR00464">
    <property type="entry name" value="gltX_bact"/>
    <property type="match status" value="1"/>
</dbReference>
<organism evidence="13 14">
    <name type="scientific">Ostreobium quekettii</name>
    <dbReference type="NCBI Taxonomy" id="121088"/>
    <lineage>
        <taxon>Eukaryota</taxon>
        <taxon>Viridiplantae</taxon>
        <taxon>Chlorophyta</taxon>
        <taxon>core chlorophytes</taxon>
        <taxon>Ulvophyceae</taxon>
        <taxon>TCBD clade</taxon>
        <taxon>Bryopsidales</taxon>
        <taxon>Ostreobineae</taxon>
        <taxon>Ostreobiaceae</taxon>
        <taxon>Ostreobium</taxon>
    </lineage>
</organism>
<dbReference type="AlphaFoldDB" id="A0A8S1ILS5"/>
<dbReference type="Pfam" id="PF00749">
    <property type="entry name" value="tRNA-synt_1c"/>
    <property type="match status" value="1"/>
</dbReference>
<evidence type="ECO:0000256" key="10">
    <source>
        <dbReference type="RuleBase" id="RU363037"/>
    </source>
</evidence>
<comment type="subcellular location">
    <subcellularLocation>
        <location evidence="1">Mitochondrion</location>
    </subcellularLocation>
</comment>
<evidence type="ECO:0000313" key="13">
    <source>
        <dbReference type="EMBL" id="CAD7695641.1"/>
    </source>
</evidence>
<evidence type="ECO:0000256" key="2">
    <source>
        <dbReference type="ARBA" id="ARBA00007894"/>
    </source>
</evidence>
<gene>
    <name evidence="13" type="ORF">OSTQU699_LOCUS1002</name>
</gene>